<evidence type="ECO:0000313" key="3">
    <source>
        <dbReference type="Proteomes" id="UP001249851"/>
    </source>
</evidence>
<proteinExistence type="predicted"/>
<evidence type="ECO:0000256" key="1">
    <source>
        <dbReference type="SAM" id="MobiDB-lite"/>
    </source>
</evidence>
<protein>
    <submittedName>
        <fullName evidence="2">Uncharacterized protein</fullName>
    </submittedName>
</protein>
<organism evidence="2 3">
    <name type="scientific">Acropora cervicornis</name>
    <name type="common">Staghorn coral</name>
    <dbReference type="NCBI Taxonomy" id="6130"/>
    <lineage>
        <taxon>Eukaryota</taxon>
        <taxon>Metazoa</taxon>
        <taxon>Cnidaria</taxon>
        <taxon>Anthozoa</taxon>
        <taxon>Hexacorallia</taxon>
        <taxon>Scleractinia</taxon>
        <taxon>Astrocoeniina</taxon>
        <taxon>Acroporidae</taxon>
        <taxon>Acropora</taxon>
    </lineage>
</organism>
<evidence type="ECO:0000313" key="2">
    <source>
        <dbReference type="EMBL" id="KAK2555021.1"/>
    </source>
</evidence>
<dbReference type="Proteomes" id="UP001249851">
    <property type="component" value="Unassembled WGS sequence"/>
</dbReference>
<dbReference type="EMBL" id="JARQWQ010000065">
    <property type="protein sequence ID" value="KAK2555021.1"/>
    <property type="molecule type" value="Genomic_DNA"/>
</dbReference>
<comment type="caution">
    <text evidence="2">The sequence shown here is derived from an EMBL/GenBank/DDBJ whole genome shotgun (WGS) entry which is preliminary data.</text>
</comment>
<name>A0AAD9Q624_ACRCE</name>
<gene>
    <name evidence="2" type="ORF">P5673_023367</name>
</gene>
<reference evidence="2" key="2">
    <citation type="journal article" date="2023" name="Science">
        <title>Genomic signatures of disease resistance in endangered staghorn corals.</title>
        <authorList>
            <person name="Vollmer S.V."/>
            <person name="Selwyn J.D."/>
            <person name="Despard B.A."/>
            <person name="Roesel C.L."/>
        </authorList>
    </citation>
    <scope>NUCLEOTIDE SEQUENCE</scope>
    <source>
        <strain evidence="2">K2</strain>
    </source>
</reference>
<dbReference type="AlphaFoldDB" id="A0AAD9Q624"/>
<feature type="region of interest" description="Disordered" evidence="1">
    <location>
        <begin position="49"/>
        <end position="101"/>
    </location>
</feature>
<reference evidence="2" key="1">
    <citation type="journal article" date="2023" name="G3 (Bethesda)">
        <title>Whole genome assembly and annotation of the endangered Caribbean coral Acropora cervicornis.</title>
        <authorList>
            <person name="Selwyn J.D."/>
            <person name="Vollmer S.V."/>
        </authorList>
    </citation>
    <scope>NUCLEOTIDE SEQUENCE</scope>
    <source>
        <strain evidence="2">K2</strain>
    </source>
</reference>
<accession>A0AAD9Q624</accession>
<sequence>MVFVPLQRPFLEEFIRLWDQVQSISPMLPEQARHLIHRVDDKVAIIRSQASDKPTTGGDDAESQSTAADQPPQIPCLALQDETASSSDDQPATPLVRKRKRRVAQKITTSAQGIQLPAWQPDIVSEPTSDVNFESMEIKYLKQALASVVQPSTKAEVYLTYLAKCDFNTTFEPHSIIKFNQDDVRSMVAIGQNPNRAEEVRQFLNKKQHKCSAKYL</sequence>
<keyword evidence="3" id="KW-1185">Reference proteome</keyword>